<dbReference type="PANTHER" id="PTHR34071">
    <property type="entry name" value="5-NITROIMIDAZOLE ANTIBIOTICS RESISTANCE PROTEIN, NIMA-FAMILY-RELATED PROTEIN-RELATED"/>
    <property type="match status" value="1"/>
</dbReference>
<name>A0A9D1QME7_9LACO</name>
<evidence type="ECO:0000313" key="2">
    <source>
        <dbReference type="EMBL" id="HIW70010.1"/>
    </source>
</evidence>
<feature type="region of interest" description="Disordered" evidence="1">
    <location>
        <begin position="189"/>
        <end position="212"/>
    </location>
</feature>
<reference evidence="2" key="1">
    <citation type="journal article" date="2021" name="PeerJ">
        <title>Extensive microbial diversity within the chicken gut microbiome revealed by metagenomics and culture.</title>
        <authorList>
            <person name="Gilroy R."/>
            <person name="Ravi A."/>
            <person name="Getino M."/>
            <person name="Pursley I."/>
            <person name="Horton D.L."/>
            <person name="Alikhan N.F."/>
            <person name="Baker D."/>
            <person name="Gharbi K."/>
            <person name="Hall N."/>
            <person name="Watson M."/>
            <person name="Adriaenssens E.M."/>
            <person name="Foster-Nyarko E."/>
            <person name="Jarju S."/>
            <person name="Secka A."/>
            <person name="Antonio M."/>
            <person name="Oren A."/>
            <person name="Chaudhuri R.R."/>
            <person name="La Ragione R."/>
            <person name="Hildebrand F."/>
            <person name="Pallen M.J."/>
        </authorList>
    </citation>
    <scope>NUCLEOTIDE SEQUENCE</scope>
    <source>
        <strain evidence="2">ChiHejej3B27-2180</strain>
    </source>
</reference>
<dbReference type="Pfam" id="PF12900">
    <property type="entry name" value="Pyridox_ox_2"/>
    <property type="match status" value="1"/>
</dbReference>
<dbReference type="EMBL" id="DXGK01000025">
    <property type="protein sequence ID" value="HIW70010.1"/>
    <property type="molecule type" value="Genomic_DNA"/>
</dbReference>
<gene>
    <name evidence="2" type="ORF">H9876_01320</name>
</gene>
<dbReference type="SUPFAM" id="SSF50475">
    <property type="entry name" value="FMN-binding split barrel"/>
    <property type="match status" value="1"/>
</dbReference>
<organism evidence="2 3">
    <name type="scientific">Candidatus Limosilactobacillus merdipullorum</name>
    <dbReference type="NCBI Taxonomy" id="2838653"/>
    <lineage>
        <taxon>Bacteria</taxon>
        <taxon>Bacillati</taxon>
        <taxon>Bacillota</taxon>
        <taxon>Bacilli</taxon>
        <taxon>Lactobacillales</taxon>
        <taxon>Lactobacillaceae</taxon>
        <taxon>Limosilactobacillus</taxon>
    </lineage>
</organism>
<feature type="compositionally biased region" description="Low complexity" evidence="1">
    <location>
        <begin position="195"/>
        <end position="212"/>
    </location>
</feature>
<proteinExistence type="predicted"/>
<comment type="caution">
    <text evidence="2">The sequence shown here is derived from an EMBL/GenBank/DDBJ whole genome shotgun (WGS) entry which is preliminary data.</text>
</comment>
<reference evidence="2" key="2">
    <citation type="submission" date="2021-04" db="EMBL/GenBank/DDBJ databases">
        <authorList>
            <person name="Gilroy R."/>
        </authorList>
    </citation>
    <scope>NUCLEOTIDE SEQUENCE</scope>
    <source>
        <strain evidence="2">ChiHejej3B27-2180</strain>
    </source>
</reference>
<dbReference type="InterPro" id="IPR012349">
    <property type="entry name" value="Split_barrel_FMN-bd"/>
</dbReference>
<dbReference type="PANTHER" id="PTHR34071:SF2">
    <property type="entry name" value="FLAVIN-NUCLEOTIDE-BINDING PROTEIN"/>
    <property type="match status" value="1"/>
</dbReference>
<sequence>MRHNIIHDPAKISWILNHCDILHLGLSNQHGSYIVPVHYGFAQQDDGSFVIYIHGTGDGEKAAALDKEKSIGFETDHGHENLVYTPPSPTEFNPSFMSVIGNGVSERIKDPQAKANALKMIIHHYVAKSPVAIIPEEVKGINVWQIKVTNITGRVSSPTKSWQQALHISQSLNRGKHYNEDGALIYDDFADQPTDAASDNDSDASTGASENK</sequence>
<evidence type="ECO:0000313" key="3">
    <source>
        <dbReference type="Proteomes" id="UP000886878"/>
    </source>
</evidence>
<dbReference type="AlphaFoldDB" id="A0A9D1QME7"/>
<dbReference type="InterPro" id="IPR024747">
    <property type="entry name" value="Pyridox_Oxase-rel"/>
</dbReference>
<protein>
    <submittedName>
        <fullName evidence="2">Pyridoxamine 5'-phosphate oxidase family protein</fullName>
    </submittedName>
</protein>
<accession>A0A9D1QME7</accession>
<dbReference type="Gene3D" id="2.30.110.10">
    <property type="entry name" value="Electron Transport, Fmn-binding Protein, Chain A"/>
    <property type="match status" value="1"/>
</dbReference>
<dbReference type="Proteomes" id="UP000886878">
    <property type="component" value="Unassembled WGS sequence"/>
</dbReference>
<evidence type="ECO:0000256" key="1">
    <source>
        <dbReference type="SAM" id="MobiDB-lite"/>
    </source>
</evidence>